<organism evidence="1 2">
    <name type="scientific">Sporanaerobium hydrogeniformans</name>
    <dbReference type="NCBI Taxonomy" id="3072179"/>
    <lineage>
        <taxon>Bacteria</taxon>
        <taxon>Bacillati</taxon>
        <taxon>Bacillota</taxon>
        <taxon>Clostridia</taxon>
        <taxon>Lachnospirales</taxon>
        <taxon>Lachnospiraceae</taxon>
        <taxon>Sporanaerobium</taxon>
    </lineage>
</organism>
<comment type="caution">
    <text evidence="1">The sequence shown here is derived from an EMBL/GenBank/DDBJ whole genome shotgun (WGS) entry which is preliminary data.</text>
</comment>
<sequence length="383" mass="42340">MDENNLTMADLMAEIDKSMTRIYRGDILKAKVALVQDGGVVVNIGYHTDGLIPWNEYSYEDVAKEDIEIGAEFEVLVMKVDDGEGNVLVSKRRAEAETALEDVKVLADSKETFTVRIKEVVKGGVVAPVKGLRAFIPASQISNTYVEDLSKYVGQDVEVEIIEFIPKTKKLVLSGKRIATEKAEVLKKEKLAQLVEGEKYAGTVTKLMPYGAFVDLGGVEGLVHNTDLSWVRIKHPSDVVKEGEKVEVTVLGVNLETGKISLRLKDITADPWQLEVVNLEKDQVVTAKITRFTSFGAFAALSANVEGLIHISQISEKRIKTADEALEMGQEVKVKILNIDKENKKISLSMKEVAEEVDNSEIEHYMTQEDDNAKLGDVLGNVF</sequence>
<dbReference type="EMBL" id="PEDL01000002">
    <property type="protein sequence ID" value="PHV71717.1"/>
    <property type="molecule type" value="Genomic_DNA"/>
</dbReference>
<keyword evidence="2" id="KW-1185">Reference proteome</keyword>
<evidence type="ECO:0000313" key="2">
    <source>
        <dbReference type="Proteomes" id="UP000224460"/>
    </source>
</evidence>
<proteinExistence type="predicted"/>
<protein>
    <submittedName>
        <fullName evidence="1">30S ribosomal protein S1</fullName>
    </submittedName>
</protein>
<reference evidence="1" key="1">
    <citation type="submission" date="2017-10" db="EMBL/GenBank/DDBJ databases">
        <title>Genome sequence of cellulolytic Lachnospiraceae bacterium XHS1971 isolated from hotspring sediment.</title>
        <authorList>
            <person name="Vasudevan G."/>
            <person name="Joshi A.J."/>
            <person name="Hivarkar S."/>
            <person name="Lanjekar V.B."/>
            <person name="Dhakephalkar P.K."/>
            <person name="Dagar S."/>
        </authorList>
    </citation>
    <scope>NUCLEOTIDE SEQUENCE</scope>
    <source>
        <strain evidence="1">XHS1971</strain>
    </source>
</reference>
<keyword evidence="1" id="KW-0689">Ribosomal protein</keyword>
<dbReference type="Proteomes" id="UP000224460">
    <property type="component" value="Unassembled WGS sequence"/>
</dbReference>
<accession>A0AC61DHD8</accession>
<name>A0AC61DHD8_9FIRM</name>
<keyword evidence="1" id="KW-0687">Ribonucleoprotein</keyword>
<evidence type="ECO:0000313" key="1">
    <source>
        <dbReference type="EMBL" id="PHV71717.1"/>
    </source>
</evidence>
<gene>
    <name evidence="1" type="ORF">CS063_03925</name>
</gene>